<dbReference type="EMBL" id="JXJQ01000003">
    <property type="protein sequence ID" value="KJY62788.1"/>
    <property type="molecule type" value="Genomic_DNA"/>
</dbReference>
<dbReference type="RefSeq" id="WP_046315481.1">
    <property type="nucleotide sequence ID" value="NZ_JBHSZT010000003.1"/>
</dbReference>
<sequence>MTILKENYQLANGVQIPKLGFGTWLIDNHRVTAAVTQALEAGYRHLDTAQAYGNEKGIGEALRQTAVPREQVFVTTKLAAEIKSYDVAAQAIDQSLTDLGLDYVDLLLIHAPQPWDKFRNGEHYFAGNLAAWQAMEAAYDAGKIRALGVANFEQKDLENILTHGRIKPVVNQILLHIANTPFSLLHYCQEHDILVEAYSPIAHGQILQNPQIKQMAAKYQVSVSQLAIRYCLELGTLPLPKSENPAHIVENGAVDFQIAPADLKALEDLPQITNYGDASSFPVFHQQ</sequence>
<dbReference type="FunFam" id="3.20.20.100:FF:000002">
    <property type="entry name" value="2,5-diketo-D-gluconic acid reductase A"/>
    <property type="match status" value="1"/>
</dbReference>
<evidence type="ECO:0000256" key="6">
    <source>
        <dbReference type="PIRSR" id="PIRSR000097-3"/>
    </source>
</evidence>
<feature type="domain" description="NADP-dependent oxidoreductase" evidence="7">
    <location>
        <begin position="18"/>
        <end position="268"/>
    </location>
</feature>
<protein>
    <submittedName>
        <fullName evidence="8">Oxidoreductase W</fullName>
    </submittedName>
</protein>
<comment type="caution">
    <text evidence="8">The sequence shown here is derived from an EMBL/GenBank/DDBJ whole genome shotgun (WGS) entry which is preliminary data.</text>
</comment>
<comment type="similarity">
    <text evidence="1">Belongs to the aldo/keto reductase family.</text>
</comment>
<keyword evidence="2" id="KW-0521">NADP</keyword>
<evidence type="ECO:0000256" key="2">
    <source>
        <dbReference type="ARBA" id="ARBA00022857"/>
    </source>
</evidence>
<dbReference type="PROSITE" id="PS00798">
    <property type="entry name" value="ALDOKETO_REDUCTASE_1"/>
    <property type="match status" value="1"/>
</dbReference>
<evidence type="ECO:0000313" key="8">
    <source>
        <dbReference type="EMBL" id="KJY62788.1"/>
    </source>
</evidence>
<evidence type="ECO:0000256" key="1">
    <source>
        <dbReference type="ARBA" id="ARBA00007905"/>
    </source>
</evidence>
<dbReference type="PATRIC" id="fig|1218492.5.peg.349"/>
<keyword evidence="9" id="KW-1185">Reference proteome</keyword>
<dbReference type="PRINTS" id="PR00069">
    <property type="entry name" value="ALDKETRDTASE"/>
</dbReference>
<dbReference type="GO" id="GO:0016616">
    <property type="term" value="F:oxidoreductase activity, acting on the CH-OH group of donors, NAD or NADP as acceptor"/>
    <property type="evidence" value="ECO:0007669"/>
    <property type="project" value="UniProtKB-ARBA"/>
</dbReference>
<proteinExistence type="inferred from homology"/>
<dbReference type="HOGENOM" id="CLU_023205_0_1_9"/>
<feature type="site" description="Lowers pKa of active site Tyr" evidence="6">
    <location>
        <position position="77"/>
    </location>
</feature>
<dbReference type="CDD" id="cd19071">
    <property type="entry name" value="AKR_AKR1-5-like"/>
    <property type="match status" value="1"/>
</dbReference>
<dbReference type="PIRSF" id="PIRSF000097">
    <property type="entry name" value="AKR"/>
    <property type="match status" value="1"/>
</dbReference>
<evidence type="ECO:0000256" key="3">
    <source>
        <dbReference type="ARBA" id="ARBA00023002"/>
    </source>
</evidence>
<feature type="active site" description="Proton donor" evidence="4">
    <location>
        <position position="52"/>
    </location>
</feature>
<organism evidence="8 9">
    <name type="scientific">Bombilactobacillus mellifer</name>
    <dbReference type="NCBI Taxonomy" id="1218492"/>
    <lineage>
        <taxon>Bacteria</taxon>
        <taxon>Bacillati</taxon>
        <taxon>Bacillota</taxon>
        <taxon>Bacilli</taxon>
        <taxon>Lactobacillales</taxon>
        <taxon>Lactobacillaceae</taxon>
        <taxon>Bombilactobacillus</taxon>
    </lineage>
</organism>
<dbReference type="InterPro" id="IPR023210">
    <property type="entry name" value="NADP_OxRdtase_dom"/>
</dbReference>
<dbReference type="STRING" id="1218492.JG30_02370"/>
<dbReference type="InterPro" id="IPR018170">
    <property type="entry name" value="Aldo/ket_reductase_CS"/>
</dbReference>
<dbReference type="InterPro" id="IPR020471">
    <property type="entry name" value="AKR"/>
</dbReference>
<name>A0A0F4LWP4_9LACO</name>
<dbReference type="PANTHER" id="PTHR43827">
    <property type="entry name" value="2,5-DIKETO-D-GLUCONIC ACID REDUCTASE"/>
    <property type="match status" value="1"/>
</dbReference>
<gene>
    <name evidence="8" type="ORF">JG30_02370</name>
</gene>
<dbReference type="OrthoDB" id="9804790at2"/>
<dbReference type="InterPro" id="IPR036812">
    <property type="entry name" value="NAD(P)_OxRdtase_dom_sf"/>
</dbReference>
<evidence type="ECO:0000256" key="5">
    <source>
        <dbReference type="PIRSR" id="PIRSR000097-2"/>
    </source>
</evidence>
<feature type="binding site" evidence="5">
    <location>
        <position position="110"/>
    </location>
    <ligand>
        <name>substrate</name>
    </ligand>
</feature>
<evidence type="ECO:0000259" key="7">
    <source>
        <dbReference type="Pfam" id="PF00248"/>
    </source>
</evidence>
<reference evidence="8 9" key="1">
    <citation type="submission" date="2015-01" db="EMBL/GenBank/DDBJ databases">
        <title>Comparative genomics of the lactic acid bacteria isolated from the honey bee gut.</title>
        <authorList>
            <person name="Ellegaard K.M."/>
            <person name="Tamarit D."/>
            <person name="Javelind E."/>
            <person name="Olofsson T."/>
            <person name="Andersson S.G."/>
            <person name="Vasquez A."/>
        </authorList>
    </citation>
    <scope>NUCLEOTIDE SEQUENCE [LARGE SCALE GENOMIC DNA]</scope>
    <source>
        <strain evidence="8 9">Bin4</strain>
    </source>
</reference>
<keyword evidence="3" id="KW-0560">Oxidoreductase</keyword>
<accession>A0A0F4LWP4</accession>
<dbReference type="AlphaFoldDB" id="A0A0F4LWP4"/>
<evidence type="ECO:0000256" key="4">
    <source>
        <dbReference type="PIRSR" id="PIRSR000097-1"/>
    </source>
</evidence>
<evidence type="ECO:0000313" key="9">
    <source>
        <dbReference type="Proteomes" id="UP000033558"/>
    </source>
</evidence>
<dbReference type="Gene3D" id="3.20.20.100">
    <property type="entry name" value="NADP-dependent oxidoreductase domain"/>
    <property type="match status" value="1"/>
</dbReference>
<dbReference type="Proteomes" id="UP000033558">
    <property type="component" value="Unassembled WGS sequence"/>
</dbReference>
<dbReference type="Pfam" id="PF00248">
    <property type="entry name" value="Aldo_ket_red"/>
    <property type="match status" value="1"/>
</dbReference>
<dbReference type="SUPFAM" id="SSF51430">
    <property type="entry name" value="NAD(P)-linked oxidoreductase"/>
    <property type="match status" value="1"/>
</dbReference>
<dbReference type="PANTHER" id="PTHR43827:SF3">
    <property type="entry name" value="NADP-DEPENDENT OXIDOREDUCTASE DOMAIN-CONTAINING PROTEIN"/>
    <property type="match status" value="1"/>
</dbReference>